<accession>A0A2N0ZB67</accession>
<sequence>MNQDIFAYLQQLQAYIQTQEQRIKKLEKSVKKLQHESAETRERQPIHIDRIEYKFDQLKVETLEGTLNIGLNPSDFQDIDDFSVDNKEINTPVSPKNFLKRNMDIENEMISYIEGELPLVVAEAESKLNMSGEGSYSEFIKEDVKKQLPKRIDYYLKQSPVRNDMDTVQQNEQVIAQLKNEIENGVHAFLSHLPENMKGTKNE</sequence>
<reference evidence="2 3" key="1">
    <citation type="journal article" date="2010" name="Int. J. Syst. Evol. Microbiol.">
        <title>Bacillus horneckiae sp. nov., isolated from a spacecraft-assembly clean room.</title>
        <authorList>
            <person name="Vaishampayan P."/>
            <person name="Probst A."/>
            <person name="Krishnamurthi S."/>
            <person name="Ghosh S."/>
            <person name="Osman S."/>
            <person name="McDowall A."/>
            <person name="Ruckmani A."/>
            <person name="Mayilraj S."/>
            <person name="Venkateswaran K."/>
        </authorList>
    </citation>
    <scope>NUCLEOTIDE SEQUENCE [LARGE SCALE GENOMIC DNA]</scope>
    <source>
        <strain evidence="3">1PO1SC</strain>
    </source>
</reference>
<comment type="caution">
    <text evidence="2">The sequence shown here is derived from an EMBL/GenBank/DDBJ whole genome shotgun (WGS) entry which is preliminary data.</text>
</comment>
<dbReference type="Pfam" id="PF10737">
    <property type="entry name" value="GerPC"/>
    <property type="match status" value="1"/>
</dbReference>
<evidence type="ECO:0000256" key="1">
    <source>
        <dbReference type="SAM" id="Coils"/>
    </source>
</evidence>
<gene>
    <name evidence="2" type="ORF">CWS20_22580</name>
</gene>
<dbReference type="AlphaFoldDB" id="A0A2N0ZB67"/>
<organism evidence="2 3">
    <name type="scientific">Cytobacillus horneckiae</name>
    <dbReference type="NCBI Taxonomy" id="549687"/>
    <lineage>
        <taxon>Bacteria</taxon>
        <taxon>Bacillati</taxon>
        <taxon>Bacillota</taxon>
        <taxon>Bacilli</taxon>
        <taxon>Bacillales</taxon>
        <taxon>Bacillaceae</taxon>
        <taxon>Cytobacillus</taxon>
    </lineage>
</organism>
<dbReference type="Proteomes" id="UP000233343">
    <property type="component" value="Unassembled WGS sequence"/>
</dbReference>
<dbReference type="RefSeq" id="WP_066196015.1">
    <property type="nucleotide sequence ID" value="NZ_JAFDQP010000006.1"/>
</dbReference>
<proteinExistence type="predicted"/>
<evidence type="ECO:0000313" key="2">
    <source>
        <dbReference type="EMBL" id="PKG26767.1"/>
    </source>
</evidence>
<feature type="coiled-coil region" evidence="1">
    <location>
        <begin position="9"/>
        <end position="43"/>
    </location>
</feature>
<keyword evidence="1" id="KW-0175">Coiled coil</keyword>
<keyword evidence="3" id="KW-1185">Reference proteome</keyword>
<evidence type="ECO:0000313" key="3">
    <source>
        <dbReference type="Proteomes" id="UP000233343"/>
    </source>
</evidence>
<dbReference type="EMBL" id="PISD01000059">
    <property type="protein sequence ID" value="PKG26767.1"/>
    <property type="molecule type" value="Genomic_DNA"/>
</dbReference>
<protein>
    <submittedName>
        <fullName evidence="2">Spore gernimation protein</fullName>
    </submittedName>
</protein>
<name>A0A2N0ZB67_9BACI</name>
<dbReference type="InterPro" id="IPR019673">
    <property type="entry name" value="Spore_germination_GerPC"/>
</dbReference>